<reference evidence="1 2" key="1">
    <citation type="submission" date="2016-02" db="EMBL/GenBank/DDBJ databases">
        <title>Band-tailed pigeon sequencing and assembly.</title>
        <authorList>
            <person name="Soares A.E."/>
            <person name="Novak B.J."/>
            <person name="Rice E.S."/>
            <person name="O'Connell B."/>
            <person name="Chang D."/>
            <person name="Weber S."/>
            <person name="Shapiro B."/>
        </authorList>
    </citation>
    <scope>NUCLEOTIDE SEQUENCE [LARGE SCALE GENOMIC DNA]</scope>
    <source>
        <strain evidence="1">BTP2013</strain>
        <tissue evidence="1">Blood</tissue>
    </source>
</reference>
<organism evidence="1 2">
    <name type="scientific">Patagioenas fasciata monilis</name>
    <dbReference type="NCBI Taxonomy" id="372326"/>
    <lineage>
        <taxon>Eukaryota</taxon>
        <taxon>Metazoa</taxon>
        <taxon>Chordata</taxon>
        <taxon>Craniata</taxon>
        <taxon>Vertebrata</taxon>
        <taxon>Euteleostomi</taxon>
        <taxon>Archelosauria</taxon>
        <taxon>Archosauria</taxon>
        <taxon>Dinosauria</taxon>
        <taxon>Saurischia</taxon>
        <taxon>Theropoda</taxon>
        <taxon>Coelurosauria</taxon>
        <taxon>Aves</taxon>
        <taxon>Neognathae</taxon>
        <taxon>Neoaves</taxon>
        <taxon>Columbimorphae</taxon>
        <taxon>Columbiformes</taxon>
        <taxon>Columbidae</taxon>
        <taxon>Patagioenas</taxon>
    </lineage>
</organism>
<sequence length="106" mass="12148">MRKKTYLIAQDYLPYQVVFTPQNLLQVRKSQEHELGVSHQQSSCLSLWRSPDKQEPLVNTKVIWCWMYAKCQQLRAPCVPPFSLGFLSACQGICSALGGRTHLLPR</sequence>
<comment type="caution">
    <text evidence="1">The sequence shown here is derived from an EMBL/GenBank/DDBJ whole genome shotgun (WGS) entry which is preliminary data.</text>
</comment>
<protein>
    <submittedName>
        <fullName evidence="1">Uncharacterized protein</fullName>
    </submittedName>
</protein>
<dbReference type="EMBL" id="LSYS01006902">
    <property type="protein sequence ID" value="OPJ72888.1"/>
    <property type="molecule type" value="Genomic_DNA"/>
</dbReference>
<keyword evidence="2" id="KW-1185">Reference proteome</keyword>
<evidence type="ECO:0000313" key="1">
    <source>
        <dbReference type="EMBL" id="OPJ72888.1"/>
    </source>
</evidence>
<dbReference type="Proteomes" id="UP000190648">
    <property type="component" value="Unassembled WGS sequence"/>
</dbReference>
<dbReference type="AlphaFoldDB" id="A0A1V4JL32"/>
<evidence type="ECO:0000313" key="2">
    <source>
        <dbReference type="Proteomes" id="UP000190648"/>
    </source>
</evidence>
<name>A0A1V4JL32_PATFA</name>
<accession>A0A1V4JL32</accession>
<gene>
    <name evidence="1" type="ORF">AV530_005368</name>
</gene>
<proteinExistence type="predicted"/>